<sequence length="118" mass="12397">MLRELILTVGVAVAASPAAMAWADESPGALSARAVVAATPAGQESGACSPGSPCAAVDCGPGRVCVPSPKQCFTTPCPQYDCVPASSVPRSNRRPPHPGWQPDRWRPRHPEQRPAYPR</sequence>
<comment type="caution">
    <text evidence="3">The sequence shown here is derived from an EMBL/GenBank/DDBJ whole genome shotgun (WGS) entry which is preliminary data.</text>
</comment>
<evidence type="ECO:0000313" key="3">
    <source>
        <dbReference type="EMBL" id="MEN3534224.1"/>
    </source>
</evidence>
<protein>
    <recommendedName>
        <fullName evidence="5">Secreted protein</fullName>
    </recommendedName>
</protein>
<evidence type="ECO:0000313" key="4">
    <source>
        <dbReference type="Proteomes" id="UP001447516"/>
    </source>
</evidence>
<feature type="signal peptide" evidence="2">
    <location>
        <begin position="1"/>
        <end position="23"/>
    </location>
</feature>
<keyword evidence="4" id="KW-1185">Reference proteome</keyword>
<feature type="chain" id="PRO_5045138266" description="Secreted protein" evidence="2">
    <location>
        <begin position="24"/>
        <end position="118"/>
    </location>
</feature>
<feature type="region of interest" description="Disordered" evidence="1">
    <location>
        <begin position="84"/>
        <end position="118"/>
    </location>
</feature>
<proteinExistence type="predicted"/>
<evidence type="ECO:0000256" key="1">
    <source>
        <dbReference type="SAM" id="MobiDB-lite"/>
    </source>
</evidence>
<reference evidence="3 4" key="1">
    <citation type="submission" date="2024-05" db="EMBL/GenBank/DDBJ databases">
        <title>Microbispora sp.ZYX-F-249.</title>
        <authorList>
            <person name="Xie H."/>
        </authorList>
    </citation>
    <scope>NUCLEOTIDE SEQUENCE [LARGE SCALE GENOMIC DNA]</scope>
    <source>
        <strain evidence="3 4">ZYX-F-249</strain>
    </source>
</reference>
<dbReference type="Proteomes" id="UP001447516">
    <property type="component" value="Unassembled WGS sequence"/>
</dbReference>
<dbReference type="RefSeq" id="WP_346224318.1">
    <property type="nucleotide sequence ID" value="NZ_JBDJAW010000002.1"/>
</dbReference>
<evidence type="ECO:0000256" key="2">
    <source>
        <dbReference type="SAM" id="SignalP"/>
    </source>
</evidence>
<dbReference type="EMBL" id="JBDJAW010000002">
    <property type="protein sequence ID" value="MEN3534224.1"/>
    <property type="molecule type" value="Genomic_DNA"/>
</dbReference>
<name>A0ABV0AGC2_9ACTN</name>
<evidence type="ECO:0008006" key="5">
    <source>
        <dbReference type="Google" id="ProtNLM"/>
    </source>
</evidence>
<gene>
    <name evidence="3" type="ORF">AAH991_03840</name>
</gene>
<feature type="compositionally biased region" description="Basic and acidic residues" evidence="1">
    <location>
        <begin position="103"/>
        <end position="112"/>
    </location>
</feature>
<organism evidence="3 4">
    <name type="scientific">Microbispora maris</name>
    <dbReference type="NCBI Taxonomy" id="3144104"/>
    <lineage>
        <taxon>Bacteria</taxon>
        <taxon>Bacillati</taxon>
        <taxon>Actinomycetota</taxon>
        <taxon>Actinomycetes</taxon>
        <taxon>Streptosporangiales</taxon>
        <taxon>Streptosporangiaceae</taxon>
        <taxon>Microbispora</taxon>
    </lineage>
</organism>
<keyword evidence="2" id="KW-0732">Signal</keyword>
<accession>A0ABV0AGC2</accession>